<reference evidence="4 5" key="1">
    <citation type="submission" date="2018-09" db="EMBL/GenBank/DDBJ databases">
        <title>Complete genome sequence of Cupriavidus oxalaticus T2, a bacterium capable of phenol tolerance and degradation.</title>
        <authorList>
            <person name="Yan J."/>
        </authorList>
    </citation>
    <scope>NUCLEOTIDE SEQUENCE [LARGE SCALE GENOMIC DNA]</scope>
    <source>
        <strain evidence="4 5">T2</strain>
    </source>
</reference>
<dbReference type="InterPro" id="IPR013785">
    <property type="entry name" value="Aldolase_TIM"/>
</dbReference>
<name>A0A5P3V9F0_9BURK</name>
<keyword evidence="4" id="KW-0503">Monooxygenase</keyword>
<keyword evidence="3" id="KW-0560">Oxidoreductase</keyword>
<keyword evidence="2" id="KW-0288">FMN</keyword>
<dbReference type="Gene3D" id="3.20.20.70">
    <property type="entry name" value="Aldolase class I"/>
    <property type="match status" value="1"/>
</dbReference>
<protein>
    <submittedName>
        <fullName evidence="4">Nitronate monooxygenase</fullName>
    </submittedName>
</protein>
<dbReference type="RefSeq" id="WP_151069329.1">
    <property type="nucleotide sequence ID" value="NZ_CP032518.1"/>
</dbReference>
<evidence type="ECO:0000256" key="2">
    <source>
        <dbReference type="ARBA" id="ARBA00022643"/>
    </source>
</evidence>
<dbReference type="Pfam" id="PF03060">
    <property type="entry name" value="NMO"/>
    <property type="match status" value="1"/>
</dbReference>
<gene>
    <name evidence="4" type="ORF">D2917_01155</name>
</gene>
<evidence type="ECO:0000313" key="5">
    <source>
        <dbReference type="Proteomes" id="UP000325743"/>
    </source>
</evidence>
<dbReference type="AlphaFoldDB" id="A0A5P3V9F0"/>
<dbReference type="PANTHER" id="PTHR32332:SF20">
    <property type="entry name" value="2-NITROPROPANE DIOXYGENASE-LIKE PROTEIN"/>
    <property type="match status" value="1"/>
</dbReference>
<dbReference type="SUPFAM" id="SSF51412">
    <property type="entry name" value="Inosine monophosphate dehydrogenase (IMPDH)"/>
    <property type="match status" value="1"/>
</dbReference>
<keyword evidence="1" id="KW-0285">Flavoprotein</keyword>
<evidence type="ECO:0000256" key="1">
    <source>
        <dbReference type="ARBA" id="ARBA00022630"/>
    </source>
</evidence>
<dbReference type="InterPro" id="IPR004136">
    <property type="entry name" value="NMO"/>
</dbReference>
<dbReference type="CDD" id="cd04730">
    <property type="entry name" value="NPD_like"/>
    <property type="match status" value="1"/>
</dbReference>
<proteinExistence type="predicted"/>
<dbReference type="Proteomes" id="UP000325743">
    <property type="component" value="Chromosome 1"/>
</dbReference>
<organism evidence="4 5">
    <name type="scientific">Cupriavidus oxalaticus</name>
    <dbReference type="NCBI Taxonomy" id="96344"/>
    <lineage>
        <taxon>Bacteria</taxon>
        <taxon>Pseudomonadati</taxon>
        <taxon>Pseudomonadota</taxon>
        <taxon>Betaproteobacteria</taxon>
        <taxon>Burkholderiales</taxon>
        <taxon>Burkholderiaceae</taxon>
        <taxon>Cupriavidus</taxon>
    </lineage>
</organism>
<evidence type="ECO:0000313" key="4">
    <source>
        <dbReference type="EMBL" id="QEZ42977.1"/>
    </source>
</evidence>
<dbReference type="EMBL" id="CP032518">
    <property type="protein sequence ID" value="QEZ42977.1"/>
    <property type="molecule type" value="Genomic_DNA"/>
</dbReference>
<sequence length="324" mass="34542">MKTRLTELLGIRYPIVKGGMQWIGRARLAAAVSNAGALGMVTARTQPNPDELRREIDRTRELTDQPFGVNLTLSFAAKGVVYDDWVAAIVASGVKIVETAGNNPRPVIEAFKSAGITVIHKCTSVRHARAAERLGVDVISIDSFEAAGHIGDGDVGSMVMIPATVQAVNIPVIASGGIWGGRAMAAALVLGAEGVNVGTRFTLTQECEIHENVKQMLLQGTELDTSLIKRTLGHTARYFRNPVADEVRSMEHRPGGATYEDLAHLLAGPRGRKALDSGDVHAGLVCASQAVALIDDIPTCEELVSRMVAECRSALQASLNRFDA</sequence>
<dbReference type="GO" id="GO:0018580">
    <property type="term" value="F:nitronate monooxygenase activity"/>
    <property type="evidence" value="ECO:0007669"/>
    <property type="project" value="InterPro"/>
</dbReference>
<dbReference type="PANTHER" id="PTHR32332">
    <property type="entry name" value="2-NITROPROPANE DIOXYGENASE"/>
    <property type="match status" value="1"/>
</dbReference>
<evidence type="ECO:0000256" key="3">
    <source>
        <dbReference type="ARBA" id="ARBA00023002"/>
    </source>
</evidence>
<accession>A0A5P3V9F0</accession>